<dbReference type="PANTHER" id="PTHR13696">
    <property type="entry name" value="P-LOOP CONTAINING NUCLEOSIDE TRIPHOSPHATE HYDROLASE"/>
    <property type="match status" value="1"/>
</dbReference>
<dbReference type="PANTHER" id="PTHR13696:SF99">
    <property type="entry name" value="COBYRINIC ACID AC-DIAMIDE SYNTHASE"/>
    <property type="match status" value="1"/>
</dbReference>
<dbReference type="SUPFAM" id="SSF52540">
    <property type="entry name" value="P-loop containing nucleoside triphosphate hydrolases"/>
    <property type="match status" value="1"/>
</dbReference>
<reference evidence="1 2" key="1">
    <citation type="journal article" date="2017" name="Syst. Appl. Microbiol.">
        <title>Pseudomonas caspiana sp. nov., a citrus pathogen in the Pseudomonas syringae phylogenetic group.</title>
        <authorList>
            <person name="Busquets A."/>
            <person name="Gomila M."/>
            <person name="Beiki F."/>
            <person name="Mulet M."/>
            <person name="Rahimian H."/>
            <person name="Garcia-Valdes E."/>
            <person name="Lalucat J."/>
        </authorList>
    </citation>
    <scope>NUCLEOTIDE SEQUENCE [LARGE SCALE GENOMIC DNA]</scope>
    <source>
        <strain evidence="1 2">FBF102</strain>
    </source>
</reference>
<dbReference type="OrthoDB" id="5288747at2"/>
<protein>
    <submittedName>
        <fullName evidence="1">Cellulose synthase</fullName>
    </submittedName>
</protein>
<dbReference type="InterPro" id="IPR027417">
    <property type="entry name" value="P-loop_NTPase"/>
</dbReference>
<dbReference type="RefSeq" id="WP_087273995.1">
    <property type="nucleotide sequence ID" value="NZ_JBJGBV010000031.1"/>
</dbReference>
<dbReference type="NCBIfam" id="TIGR03371">
    <property type="entry name" value="cellulose_yhjQ"/>
    <property type="match status" value="1"/>
</dbReference>
<proteinExistence type="predicted"/>
<dbReference type="Gene3D" id="3.40.50.300">
    <property type="entry name" value="P-loop containing nucleotide triphosphate hydrolases"/>
    <property type="match status" value="1"/>
</dbReference>
<organism evidence="1 2">
    <name type="scientific">Pseudomonas caspiana</name>
    <dbReference type="NCBI Taxonomy" id="1451454"/>
    <lineage>
        <taxon>Bacteria</taxon>
        <taxon>Pseudomonadati</taxon>
        <taxon>Pseudomonadota</taxon>
        <taxon>Gammaproteobacteria</taxon>
        <taxon>Pseudomonadales</taxon>
        <taxon>Pseudomonadaceae</taxon>
        <taxon>Pseudomonas</taxon>
    </lineage>
</organism>
<comment type="caution">
    <text evidence="1">The sequence shown here is derived from an EMBL/GenBank/DDBJ whole genome shotgun (WGS) entry which is preliminary data.</text>
</comment>
<evidence type="ECO:0000313" key="2">
    <source>
        <dbReference type="Proteomes" id="UP000195440"/>
    </source>
</evidence>
<dbReference type="EMBL" id="LOHF01000033">
    <property type="protein sequence ID" value="OUM71110.1"/>
    <property type="molecule type" value="Genomic_DNA"/>
</dbReference>
<dbReference type="Pfam" id="PF06564">
    <property type="entry name" value="CBP_BcsQ"/>
    <property type="match status" value="1"/>
</dbReference>
<keyword evidence="2" id="KW-1185">Reference proteome</keyword>
<evidence type="ECO:0000313" key="1">
    <source>
        <dbReference type="EMBL" id="OUM71110.1"/>
    </source>
</evidence>
<dbReference type="Proteomes" id="UP000195440">
    <property type="component" value="Unassembled WGS sequence"/>
</dbReference>
<dbReference type="InterPro" id="IPR017746">
    <property type="entry name" value="Cellulose_synthase_operon_BcsQ"/>
</dbReference>
<dbReference type="InterPro" id="IPR050678">
    <property type="entry name" value="DNA_Partitioning_ATPase"/>
</dbReference>
<name>A0A1Y3NU10_9PSED</name>
<dbReference type="AlphaFoldDB" id="A0A1Y3NU10"/>
<gene>
    <name evidence="1" type="ORF">AUC60_24950</name>
</gene>
<accession>A0A1Y3NU10</accession>
<sequence length="240" mass="26319">MTTLSLRGVRGGVGVSSLLAAVGYALESLGERVLMIDMCPENMLRLHFNLPAAESAGWARAMLDGEDWSAQAWSVTPSLQLLPYGQLTQDESMLIEAQLSDDPLIWSRRQASLSAHYDWLLFDVPQRLSGHATIGPCLFPIRVAQADAACHVLLLQPSADTTPVLVNRYDPGSQLQRDLLLIWRKHHASRLLPLTVHADEALSESLACKQPVGQYAPDSLAAQDALSLATWCLTRRGELE</sequence>